<dbReference type="AlphaFoldDB" id="A0A9E8NA33"/>
<sequence length="462" mass="52039">MKTTTLIFLLLTPLFHDSFGQNGDTVRLSFSDFPFKSNSLSFNADSSGSLTVTIDNIDSLNLGNISSWKFFEKSNPEPIQEISADVSNGIAKFKLSDLNGILIDQSLNLQIRGDLSKIIDGLKVTADTLLWEFIVNKIESSDTTTAPEVESTSNDDENAKSLTKAYLDKITELYPKFEQGKIFREDNTIFLFIGEDLSRIPGTEFPDCIIPNVTYIIQYLSTKKDSKVSFRGEPKRGPDIVINKAQSGTSSIEITPYTSQPFGPFEEGADFFIQVDSRPVKNFSFNSCSQAYHVTISAGFFGSSLNNPENITQKAKDETLYADNQTSQKALTIMAMFYPIPRDPFYKYKELDFWQKWSFSFGTKLSENLFDDFLLGLNFEFSKGGNFTGGIHYGQHRVIRGYKKFRFGKDTYDGTFDNTQTNLRWDLGIFLGITLDLRIVNALRSNGQDQKKRATASTDQNN</sequence>
<name>A0A9E8NA33_9BACT</name>
<accession>A0A9E8NA33</accession>
<proteinExistence type="predicted"/>
<protein>
    <submittedName>
        <fullName evidence="1">Uncharacterized protein</fullName>
    </submittedName>
</protein>
<evidence type="ECO:0000313" key="1">
    <source>
        <dbReference type="EMBL" id="WAC12790.1"/>
    </source>
</evidence>
<reference evidence="1" key="1">
    <citation type="submission" date="2022-11" db="EMBL/GenBank/DDBJ databases">
        <title>Dyadobacter pollutisoli sp. nov., isolated from plastic dumped soil.</title>
        <authorList>
            <person name="Kim J.M."/>
            <person name="Kim K.R."/>
            <person name="Lee J.K."/>
            <person name="Hao L."/>
            <person name="Jeon C.O."/>
        </authorList>
    </citation>
    <scope>NUCLEOTIDE SEQUENCE</scope>
    <source>
        <strain evidence="1">U1</strain>
    </source>
</reference>
<dbReference type="KEGG" id="dpf:ON006_02260"/>
<gene>
    <name evidence="1" type="ORF">ON006_02260</name>
</gene>
<dbReference type="Proteomes" id="UP001164653">
    <property type="component" value="Chromosome"/>
</dbReference>
<organism evidence="1 2">
    <name type="scientific">Dyadobacter pollutisoli</name>
    <dbReference type="NCBI Taxonomy" id="2910158"/>
    <lineage>
        <taxon>Bacteria</taxon>
        <taxon>Pseudomonadati</taxon>
        <taxon>Bacteroidota</taxon>
        <taxon>Cytophagia</taxon>
        <taxon>Cytophagales</taxon>
        <taxon>Spirosomataceae</taxon>
        <taxon>Dyadobacter</taxon>
    </lineage>
</organism>
<dbReference type="RefSeq" id="WP_244823489.1">
    <property type="nucleotide sequence ID" value="NZ_CP112998.1"/>
</dbReference>
<keyword evidence="2" id="KW-1185">Reference proteome</keyword>
<evidence type="ECO:0000313" key="2">
    <source>
        <dbReference type="Proteomes" id="UP001164653"/>
    </source>
</evidence>
<dbReference type="EMBL" id="CP112998">
    <property type="protein sequence ID" value="WAC12790.1"/>
    <property type="molecule type" value="Genomic_DNA"/>
</dbReference>